<keyword evidence="1" id="KW-0812">Transmembrane</keyword>
<sequence length="166" mass="18837">MASVKEPEVATTRRGTRSFKFEQFEPPSGWTEDPKCHYLLLDLPGFKKDEVKFEVDNGGYIKMDGITGRFEKDILYIVTIPKLVEGQNEQEDPQNDGSDEDREACYLDQELQDQMLAMKASRLTGAMKMLSRNKGIIVTAILAFYLGILVSSKFQSLAQDWKSPTM</sequence>
<feature type="transmembrane region" description="Helical" evidence="1">
    <location>
        <begin position="135"/>
        <end position="154"/>
    </location>
</feature>
<dbReference type="Proteomes" id="UP001370490">
    <property type="component" value="Unassembled WGS sequence"/>
</dbReference>
<evidence type="ECO:0008006" key="4">
    <source>
        <dbReference type="Google" id="ProtNLM"/>
    </source>
</evidence>
<name>A0AAN8Z1F3_9MAGN</name>
<dbReference type="Gene3D" id="2.60.40.790">
    <property type="match status" value="1"/>
</dbReference>
<accession>A0AAN8Z1F3</accession>
<evidence type="ECO:0000256" key="1">
    <source>
        <dbReference type="SAM" id="Phobius"/>
    </source>
</evidence>
<keyword evidence="3" id="KW-1185">Reference proteome</keyword>
<evidence type="ECO:0000313" key="2">
    <source>
        <dbReference type="EMBL" id="KAK6920822.1"/>
    </source>
</evidence>
<dbReference type="AlphaFoldDB" id="A0AAN8Z1F3"/>
<evidence type="ECO:0000313" key="3">
    <source>
        <dbReference type="Proteomes" id="UP001370490"/>
    </source>
</evidence>
<gene>
    <name evidence="2" type="ORF">RJ641_014500</name>
</gene>
<protein>
    <recommendedName>
        <fullName evidence="4">SHSP domain-containing protein</fullName>
    </recommendedName>
</protein>
<proteinExistence type="predicted"/>
<organism evidence="2 3">
    <name type="scientific">Dillenia turbinata</name>
    <dbReference type="NCBI Taxonomy" id="194707"/>
    <lineage>
        <taxon>Eukaryota</taxon>
        <taxon>Viridiplantae</taxon>
        <taxon>Streptophyta</taxon>
        <taxon>Embryophyta</taxon>
        <taxon>Tracheophyta</taxon>
        <taxon>Spermatophyta</taxon>
        <taxon>Magnoliopsida</taxon>
        <taxon>eudicotyledons</taxon>
        <taxon>Gunneridae</taxon>
        <taxon>Pentapetalae</taxon>
        <taxon>Dilleniales</taxon>
        <taxon>Dilleniaceae</taxon>
        <taxon>Dillenia</taxon>
    </lineage>
</organism>
<reference evidence="2 3" key="1">
    <citation type="submission" date="2023-12" db="EMBL/GenBank/DDBJ databases">
        <title>A high-quality genome assembly for Dillenia turbinata (Dilleniales).</title>
        <authorList>
            <person name="Chanderbali A."/>
        </authorList>
    </citation>
    <scope>NUCLEOTIDE SEQUENCE [LARGE SCALE GENOMIC DNA]</scope>
    <source>
        <strain evidence="2">LSX21</strain>
        <tissue evidence="2">Leaf</tissue>
    </source>
</reference>
<dbReference type="EMBL" id="JBAMMX010000020">
    <property type="protein sequence ID" value="KAK6920822.1"/>
    <property type="molecule type" value="Genomic_DNA"/>
</dbReference>
<keyword evidence="1" id="KW-1133">Transmembrane helix</keyword>
<comment type="caution">
    <text evidence="2">The sequence shown here is derived from an EMBL/GenBank/DDBJ whole genome shotgun (WGS) entry which is preliminary data.</text>
</comment>
<keyword evidence="1" id="KW-0472">Membrane</keyword>
<dbReference type="SUPFAM" id="SSF49764">
    <property type="entry name" value="HSP20-like chaperones"/>
    <property type="match status" value="1"/>
</dbReference>
<dbReference type="InterPro" id="IPR008978">
    <property type="entry name" value="HSP20-like_chaperone"/>
</dbReference>